<name>A0A6M5YWX6_9BACT</name>
<dbReference type="AlphaFoldDB" id="A0A6M5YWX6"/>
<sequence>MSAITMPPTPLPTSTPPPHARGPKPHSFTIREYRELSHTGLFNDKKTMLIYGELYVMGMPSAPHDFALGAT</sequence>
<dbReference type="Proteomes" id="UP000503447">
    <property type="component" value="Chromosome"/>
</dbReference>
<dbReference type="KEGG" id="ftj:FTUN_5016"/>
<keyword evidence="3" id="KW-1185">Reference proteome</keyword>
<organism evidence="2 3">
    <name type="scientific">Frigoriglobus tundricola</name>
    <dbReference type="NCBI Taxonomy" id="2774151"/>
    <lineage>
        <taxon>Bacteria</taxon>
        <taxon>Pseudomonadati</taxon>
        <taxon>Planctomycetota</taxon>
        <taxon>Planctomycetia</taxon>
        <taxon>Gemmatales</taxon>
        <taxon>Gemmataceae</taxon>
        <taxon>Frigoriglobus</taxon>
    </lineage>
</organism>
<dbReference type="EMBL" id="CP053452">
    <property type="protein sequence ID" value="QJW97442.1"/>
    <property type="molecule type" value="Genomic_DNA"/>
</dbReference>
<accession>A0A6M5YWX6</accession>
<evidence type="ECO:0000256" key="1">
    <source>
        <dbReference type="SAM" id="MobiDB-lite"/>
    </source>
</evidence>
<dbReference type="RefSeq" id="WP_171472809.1">
    <property type="nucleotide sequence ID" value="NZ_CP053452.2"/>
</dbReference>
<gene>
    <name evidence="2" type="ORF">FTUN_5016</name>
</gene>
<reference evidence="3" key="1">
    <citation type="submission" date="2020-05" db="EMBL/GenBank/DDBJ databases">
        <title>Frigoriglobus tundricola gen. nov., sp. nov., a psychrotolerant cellulolytic planctomycete of the family Gemmataceae with two divergent copies of 16S rRNA gene.</title>
        <authorList>
            <person name="Kulichevskaya I.S."/>
            <person name="Ivanova A.A."/>
            <person name="Naumoff D.G."/>
            <person name="Beletsky A.V."/>
            <person name="Rijpstra W.I.C."/>
            <person name="Sinninghe Damste J.S."/>
            <person name="Mardanov A.V."/>
            <person name="Ravin N.V."/>
            <person name="Dedysh S.N."/>
        </authorList>
    </citation>
    <scope>NUCLEOTIDE SEQUENCE [LARGE SCALE GENOMIC DNA]</scope>
    <source>
        <strain evidence="3">PL17</strain>
    </source>
</reference>
<feature type="compositionally biased region" description="Pro residues" evidence="1">
    <location>
        <begin position="7"/>
        <end position="20"/>
    </location>
</feature>
<feature type="region of interest" description="Disordered" evidence="1">
    <location>
        <begin position="1"/>
        <end position="25"/>
    </location>
</feature>
<proteinExistence type="predicted"/>
<evidence type="ECO:0000313" key="3">
    <source>
        <dbReference type="Proteomes" id="UP000503447"/>
    </source>
</evidence>
<evidence type="ECO:0000313" key="2">
    <source>
        <dbReference type="EMBL" id="QJW97442.1"/>
    </source>
</evidence>
<protein>
    <submittedName>
        <fullName evidence="2">Uncharacterized protein</fullName>
    </submittedName>
</protein>